<dbReference type="InterPro" id="IPR005094">
    <property type="entry name" value="Endonuclease_MobA/VirD2"/>
</dbReference>
<reference evidence="3 4" key="1">
    <citation type="submission" date="2021-05" db="EMBL/GenBank/DDBJ databases">
        <title>A Polyphasic approach of four new species of the genus Ohtaekwangia: Ohtaekwangia histidinii sp. nov., Ohtaekwangia cretensis sp. nov., Ohtaekwangia indiensis sp. nov., Ohtaekwangia reichenbachii sp. nov. from diverse environment.</title>
        <authorList>
            <person name="Octaviana S."/>
        </authorList>
    </citation>
    <scope>NUCLEOTIDE SEQUENCE [LARGE SCALE GENOMIC DNA]</scope>
    <source>
        <strain evidence="3 4">PWU20</strain>
    </source>
</reference>
<proteinExistence type="predicted"/>
<accession>A0ABS5VVM7</accession>
<dbReference type="Proteomes" id="UP000772618">
    <property type="component" value="Unassembled WGS sequence"/>
</dbReference>
<feature type="compositionally biased region" description="Basic residues" evidence="1">
    <location>
        <begin position="373"/>
        <end position="386"/>
    </location>
</feature>
<feature type="domain" description="MobA/VirD2-like nuclease" evidence="2">
    <location>
        <begin position="17"/>
        <end position="145"/>
    </location>
</feature>
<evidence type="ECO:0000256" key="1">
    <source>
        <dbReference type="SAM" id="MobiDB-lite"/>
    </source>
</evidence>
<name>A0ABS5VVM7_9BACT</name>
<dbReference type="RefSeq" id="WP_254155236.1">
    <property type="nucleotide sequence ID" value="NZ_JAHESD010000051.1"/>
</dbReference>
<evidence type="ECO:0000313" key="3">
    <source>
        <dbReference type="EMBL" id="MBT1705281.1"/>
    </source>
</evidence>
<gene>
    <name evidence="3" type="ORF">KK060_18450</name>
</gene>
<dbReference type="EMBL" id="JAHESD010000051">
    <property type="protein sequence ID" value="MBT1705281.1"/>
    <property type="molecule type" value="Genomic_DNA"/>
</dbReference>
<evidence type="ECO:0000313" key="4">
    <source>
        <dbReference type="Proteomes" id="UP000772618"/>
    </source>
</evidence>
<feature type="region of interest" description="Disordered" evidence="1">
    <location>
        <begin position="277"/>
        <end position="297"/>
    </location>
</feature>
<dbReference type="Pfam" id="PF03432">
    <property type="entry name" value="Relaxase"/>
    <property type="match status" value="1"/>
</dbReference>
<keyword evidence="4" id="KW-1185">Reference proteome</keyword>
<comment type="caution">
    <text evidence="3">The sequence shown here is derived from an EMBL/GenBank/DDBJ whole genome shotgun (WGS) entry which is preliminary data.</text>
</comment>
<sequence>MTANLIKGKGFRGALRYNMEKVAKEEAEVLDHSFGSLKEKAILKEVLAVKVQRPSLQKYFYHTSINFPYHEKLSNQLMKQIGQDFLEKSGFDQHQYLMFRHYDADHPHLHILVNRIGYDGSVVSDSNDYARCEKVLRELEKKYGLTEVVSSKQAQERAVSKDELLMMKRTNSPSAKMAMQHIIKEVLKSKSQLSTNEFISKLDERGVKVLFNQASTGYVSGISYSYQGMVMQGSKLGNVFKWSTIKNTINYEQERDRQRIHETNIRSEHELNKLRAGNKHAHRDPANAQGSDIKYGQLPDSTQINRLYIFSPSFAAGINKHANQSSESQPGRVVKAVPEIQKSISLASLLDSHNRGRDLSPANQSSGDDDCMKKKRKKKKRRGLRM</sequence>
<organism evidence="3 4">
    <name type="scientific">Chryseosolibacter indicus</name>
    <dbReference type="NCBI Taxonomy" id="2782351"/>
    <lineage>
        <taxon>Bacteria</taxon>
        <taxon>Pseudomonadati</taxon>
        <taxon>Bacteroidota</taxon>
        <taxon>Cytophagia</taxon>
        <taxon>Cytophagales</taxon>
        <taxon>Chryseotaleaceae</taxon>
        <taxon>Chryseosolibacter</taxon>
    </lineage>
</organism>
<protein>
    <submittedName>
        <fullName evidence="3">Relaxase/mobilization nuclease domain-containing protein</fullName>
    </submittedName>
</protein>
<evidence type="ECO:0000259" key="2">
    <source>
        <dbReference type="Pfam" id="PF03432"/>
    </source>
</evidence>
<feature type="region of interest" description="Disordered" evidence="1">
    <location>
        <begin position="348"/>
        <end position="386"/>
    </location>
</feature>